<dbReference type="GO" id="GO:0003824">
    <property type="term" value="F:catalytic activity"/>
    <property type="evidence" value="ECO:0007669"/>
    <property type="project" value="InterPro"/>
</dbReference>
<dbReference type="KEGG" id="xcl:G4Z02_05190"/>
<dbReference type="Proteomes" id="UP000514720">
    <property type="component" value="Chromosome"/>
</dbReference>
<reference evidence="2 3" key="1">
    <citation type="submission" date="2020-02" db="EMBL/GenBank/DDBJ databases">
        <authorList>
            <person name="Zheng R.K."/>
            <person name="Sun C.M."/>
        </authorList>
    </citation>
    <scope>NUCLEOTIDE SEQUENCE [LARGE SCALE GENOMIC DNA]</scope>
    <source>
        <strain evidence="3">zrk13</strain>
    </source>
</reference>
<evidence type="ECO:0000313" key="2">
    <source>
        <dbReference type="EMBL" id="QMS85164.1"/>
    </source>
</evidence>
<dbReference type="RefSeq" id="WP_258876940.1">
    <property type="nucleotide sequence ID" value="NZ_CP048914.1"/>
</dbReference>
<dbReference type="GO" id="GO:0031419">
    <property type="term" value="F:cobalamin binding"/>
    <property type="evidence" value="ECO:0007669"/>
    <property type="project" value="InterPro"/>
</dbReference>
<proteinExistence type="predicted"/>
<sequence>MKERIDDFETRREHLKHMSDQELKQYFLQLADKIVDPLLDLAYKNTSKSIERSILLRMGFNSLEAKTIVDILHENNLLRKGSGQCVYLVSKKFNVTIRKAGEFIENNKGIEFLLSHFEVTS</sequence>
<protein>
    <recommendedName>
        <fullName evidence="1">D-Lysine 5,6-aminomutase alpha subunit domain-containing protein</fullName>
    </recommendedName>
</protein>
<evidence type="ECO:0000259" key="1">
    <source>
        <dbReference type="Pfam" id="PF16552"/>
    </source>
</evidence>
<name>A0A7L7KT81_9MOLU</name>
<dbReference type="AlphaFoldDB" id="A0A7L7KT81"/>
<feature type="domain" description="D-Lysine 5,6-aminomutase alpha subunit" evidence="1">
    <location>
        <begin position="4"/>
        <end position="111"/>
    </location>
</feature>
<dbReference type="InterPro" id="IPR016176">
    <property type="entry name" value="Cbl-dep_enz_cat"/>
</dbReference>
<dbReference type="Gene3D" id="1.10.8.1000">
    <property type="entry name" value="Ornithine 4,5 aminomutase S component, alpha subunit-like"/>
    <property type="match status" value="1"/>
</dbReference>
<organism evidence="2 3">
    <name type="scientific">Candidatus Xianfuyuplasma coldseepsis</name>
    <dbReference type="NCBI Taxonomy" id="2782163"/>
    <lineage>
        <taxon>Bacteria</taxon>
        <taxon>Bacillati</taxon>
        <taxon>Mycoplasmatota</taxon>
        <taxon>Mollicutes</taxon>
        <taxon>Candidatus Izemoplasmatales</taxon>
        <taxon>Candidatus Izemoplasmataceae</taxon>
        <taxon>Candidatus Xianfuyuplasma</taxon>
    </lineage>
</organism>
<dbReference type="InterPro" id="IPR015130">
    <property type="entry name" value="Lys-AminoMut_A"/>
</dbReference>
<dbReference type="EMBL" id="CP048914">
    <property type="protein sequence ID" value="QMS85164.1"/>
    <property type="molecule type" value="Genomic_DNA"/>
</dbReference>
<accession>A0A7L7KT81</accession>
<dbReference type="Gene3D" id="6.10.250.2220">
    <property type="match status" value="1"/>
</dbReference>
<gene>
    <name evidence="2" type="ORF">G4Z02_05190</name>
</gene>
<evidence type="ECO:0000313" key="3">
    <source>
        <dbReference type="Proteomes" id="UP000514720"/>
    </source>
</evidence>
<dbReference type="SUPFAM" id="SSF51703">
    <property type="entry name" value="Cobalamin (vitamin B12)-dependent enzymes"/>
    <property type="match status" value="1"/>
</dbReference>
<keyword evidence="3" id="KW-1185">Reference proteome</keyword>
<dbReference type="Pfam" id="PF16552">
    <property type="entry name" value="OAM_alpha"/>
    <property type="match status" value="1"/>
</dbReference>